<reference evidence="2 3" key="1">
    <citation type="submission" date="2021-01" db="EMBL/GenBank/DDBJ databases">
        <title>Whole genome shotgun sequence of Planotetraspora mira NBRC 15435.</title>
        <authorList>
            <person name="Komaki H."/>
            <person name="Tamura T."/>
        </authorList>
    </citation>
    <scope>NUCLEOTIDE SEQUENCE [LARGE SCALE GENOMIC DNA]</scope>
    <source>
        <strain evidence="2 3">NBRC 15435</strain>
    </source>
</reference>
<evidence type="ECO:0000313" key="2">
    <source>
        <dbReference type="EMBL" id="GII26685.1"/>
    </source>
</evidence>
<feature type="transmembrane region" description="Helical" evidence="1">
    <location>
        <begin position="69"/>
        <end position="86"/>
    </location>
</feature>
<dbReference type="EMBL" id="BOOO01000001">
    <property type="protein sequence ID" value="GII26685.1"/>
    <property type="molecule type" value="Genomic_DNA"/>
</dbReference>
<proteinExistence type="predicted"/>
<keyword evidence="3" id="KW-1185">Reference proteome</keyword>
<keyword evidence="1" id="KW-0472">Membrane</keyword>
<keyword evidence="1" id="KW-0812">Transmembrane</keyword>
<dbReference type="Proteomes" id="UP000650628">
    <property type="component" value="Unassembled WGS sequence"/>
</dbReference>
<comment type="caution">
    <text evidence="2">The sequence shown here is derived from an EMBL/GenBank/DDBJ whole genome shotgun (WGS) entry which is preliminary data.</text>
</comment>
<keyword evidence="1" id="KW-1133">Transmembrane helix</keyword>
<evidence type="ECO:0000313" key="3">
    <source>
        <dbReference type="Proteomes" id="UP000650628"/>
    </source>
</evidence>
<dbReference type="AlphaFoldDB" id="A0A8J3TSW4"/>
<feature type="transmembrane region" description="Helical" evidence="1">
    <location>
        <begin position="92"/>
        <end position="111"/>
    </location>
</feature>
<sequence length="115" mass="13390">MSKERARRRAEREAERERLAAARAVREARAARRRELRGRVTAVLPRPVRVARVARQQGRLARRRRTENGVLALLWFIVQVLAWLLLDGWMARLGVLIFSTLLIPVLVTIVFDRRS</sequence>
<organism evidence="2 3">
    <name type="scientific">Planotetraspora mira</name>
    <dbReference type="NCBI Taxonomy" id="58121"/>
    <lineage>
        <taxon>Bacteria</taxon>
        <taxon>Bacillati</taxon>
        <taxon>Actinomycetota</taxon>
        <taxon>Actinomycetes</taxon>
        <taxon>Streptosporangiales</taxon>
        <taxon>Streptosporangiaceae</taxon>
        <taxon>Planotetraspora</taxon>
    </lineage>
</organism>
<protein>
    <submittedName>
        <fullName evidence="2">Uncharacterized protein</fullName>
    </submittedName>
</protein>
<evidence type="ECO:0000256" key="1">
    <source>
        <dbReference type="SAM" id="Phobius"/>
    </source>
</evidence>
<accession>A0A8J3TSW4</accession>
<dbReference type="RefSeq" id="WP_203950786.1">
    <property type="nucleotide sequence ID" value="NZ_BOOO01000001.1"/>
</dbReference>
<gene>
    <name evidence="2" type="ORF">Pmi06nite_01270</name>
</gene>
<name>A0A8J3TSW4_9ACTN</name>